<organism evidence="1 2">
    <name type="scientific">Hypocrea virens (strain Gv29-8 / FGSC 10586)</name>
    <name type="common">Gliocladium virens</name>
    <name type="synonym">Trichoderma virens</name>
    <dbReference type="NCBI Taxonomy" id="413071"/>
    <lineage>
        <taxon>Eukaryota</taxon>
        <taxon>Fungi</taxon>
        <taxon>Dikarya</taxon>
        <taxon>Ascomycota</taxon>
        <taxon>Pezizomycotina</taxon>
        <taxon>Sordariomycetes</taxon>
        <taxon>Hypocreomycetidae</taxon>
        <taxon>Hypocreales</taxon>
        <taxon>Hypocreaceae</taxon>
        <taxon>Trichoderma</taxon>
    </lineage>
</organism>
<dbReference type="AlphaFoldDB" id="G9MKY8"/>
<protein>
    <submittedName>
        <fullName evidence="1">Uncharacterized protein</fullName>
    </submittedName>
</protein>
<dbReference type="EMBL" id="ABDF02000004">
    <property type="protein sequence ID" value="EHK24882.1"/>
    <property type="molecule type" value="Genomic_DNA"/>
</dbReference>
<proteinExistence type="predicted"/>
<keyword evidence="2" id="KW-1185">Reference proteome</keyword>
<name>G9MKY8_HYPVG</name>
<accession>G9MKY8</accession>
<dbReference type="Proteomes" id="UP000007115">
    <property type="component" value="Unassembled WGS sequence"/>
</dbReference>
<dbReference type="GeneID" id="25799006"/>
<dbReference type="RefSeq" id="XP_013959081.1">
    <property type="nucleotide sequence ID" value="XM_014103606.1"/>
</dbReference>
<sequence length="84" mass="9377">MCRQALRNCPSLMPSPLPSQCLRFHRRPVEAHDYLPASVMYSARRYAQTSPKPSFITAVNHSSSKFRSVLPSLPFVGNAKSTAK</sequence>
<evidence type="ECO:0000313" key="2">
    <source>
        <dbReference type="Proteomes" id="UP000007115"/>
    </source>
</evidence>
<dbReference type="InParanoid" id="G9MKY8"/>
<comment type="caution">
    <text evidence="1">The sequence shown here is derived from an EMBL/GenBank/DDBJ whole genome shotgun (WGS) entry which is preliminary data.</text>
</comment>
<evidence type="ECO:0000313" key="1">
    <source>
        <dbReference type="EMBL" id="EHK24882.1"/>
    </source>
</evidence>
<dbReference type="VEuPathDB" id="FungiDB:TRIVIDRAFT_91667"/>
<dbReference type="HOGENOM" id="CLU_2527760_0_0_1"/>
<gene>
    <name evidence="1" type="ORF">TRIVIDRAFT_91667</name>
</gene>
<reference evidence="1 2" key="1">
    <citation type="journal article" date="2011" name="Genome Biol.">
        <title>Comparative genome sequence analysis underscores mycoparasitism as the ancestral life style of Trichoderma.</title>
        <authorList>
            <person name="Kubicek C.P."/>
            <person name="Herrera-Estrella A."/>
            <person name="Seidl-Seiboth V."/>
            <person name="Martinez D.A."/>
            <person name="Druzhinina I.S."/>
            <person name="Thon M."/>
            <person name="Zeilinger S."/>
            <person name="Casas-Flores S."/>
            <person name="Horwitz B.A."/>
            <person name="Mukherjee P.K."/>
            <person name="Mukherjee M."/>
            <person name="Kredics L."/>
            <person name="Alcaraz L.D."/>
            <person name="Aerts A."/>
            <person name="Antal Z."/>
            <person name="Atanasova L."/>
            <person name="Cervantes-Badillo M.G."/>
            <person name="Challacombe J."/>
            <person name="Chertkov O."/>
            <person name="McCluskey K."/>
            <person name="Coulpier F."/>
            <person name="Deshpande N."/>
            <person name="von Doehren H."/>
            <person name="Ebbole D.J."/>
            <person name="Esquivel-Naranjo E.U."/>
            <person name="Fekete E."/>
            <person name="Flipphi M."/>
            <person name="Glaser F."/>
            <person name="Gomez-Rodriguez E.Y."/>
            <person name="Gruber S."/>
            <person name="Han C."/>
            <person name="Henrissat B."/>
            <person name="Hermosa R."/>
            <person name="Hernandez-Onate M."/>
            <person name="Karaffa L."/>
            <person name="Kosti I."/>
            <person name="Le Crom S."/>
            <person name="Lindquist E."/>
            <person name="Lucas S."/>
            <person name="Luebeck M."/>
            <person name="Luebeck P.S."/>
            <person name="Margeot A."/>
            <person name="Metz B."/>
            <person name="Misra M."/>
            <person name="Nevalainen H."/>
            <person name="Omann M."/>
            <person name="Packer N."/>
            <person name="Perrone G."/>
            <person name="Uresti-Rivera E.E."/>
            <person name="Salamov A."/>
            <person name="Schmoll M."/>
            <person name="Seiboth B."/>
            <person name="Shapiro H."/>
            <person name="Sukno S."/>
            <person name="Tamayo-Ramos J.A."/>
            <person name="Tisch D."/>
            <person name="Wiest A."/>
            <person name="Wilkinson H.H."/>
            <person name="Zhang M."/>
            <person name="Coutinho P.M."/>
            <person name="Kenerley C.M."/>
            <person name="Monte E."/>
            <person name="Baker S.E."/>
            <person name="Grigoriev I.V."/>
        </authorList>
    </citation>
    <scope>NUCLEOTIDE SEQUENCE [LARGE SCALE GENOMIC DNA]</scope>
    <source>
        <strain evidence="2">Gv29-8 / FGSC 10586</strain>
    </source>
</reference>